<proteinExistence type="predicted"/>
<dbReference type="RefSeq" id="WP_166663995.1">
    <property type="nucleotide sequence ID" value="NZ_SOCP01000003.1"/>
</dbReference>
<accession>A0A4R7VXE3</accession>
<gene>
    <name evidence="1" type="ORF">CLV71_10330</name>
</gene>
<dbReference type="Proteomes" id="UP000294927">
    <property type="component" value="Unassembled WGS sequence"/>
</dbReference>
<sequence length="45" mass="4890">MRTAGKIGVGRALPWGVTSVSLRVSATDRDGNTVEQTVIRAYRSR</sequence>
<name>A0A4R7VXE3_9PSEU</name>
<dbReference type="EMBL" id="SOCP01000003">
    <property type="protein sequence ID" value="TDV54790.1"/>
    <property type="molecule type" value="Genomic_DNA"/>
</dbReference>
<reference evidence="1 2" key="1">
    <citation type="submission" date="2019-03" db="EMBL/GenBank/DDBJ databases">
        <title>Genomic Encyclopedia of Archaeal and Bacterial Type Strains, Phase II (KMG-II): from individual species to whole genera.</title>
        <authorList>
            <person name="Goeker M."/>
        </authorList>
    </citation>
    <scope>NUCLEOTIDE SEQUENCE [LARGE SCALE GENOMIC DNA]</scope>
    <source>
        <strain evidence="1 2">DSM 45499</strain>
    </source>
</reference>
<keyword evidence="2" id="KW-1185">Reference proteome</keyword>
<evidence type="ECO:0000313" key="1">
    <source>
        <dbReference type="EMBL" id="TDV54790.1"/>
    </source>
</evidence>
<organism evidence="1 2">
    <name type="scientific">Actinophytocola oryzae</name>
    <dbReference type="NCBI Taxonomy" id="502181"/>
    <lineage>
        <taxon>Bacteria</taxon>
        <taxon>Bacillati</taxon>
        <taxon>Actinomycetota</taxon>
        <taxon>Actinomycetes</taxon>
        <taxon>Pseudonocardiales</taxon>
        <taxon>Pseudonocardiaceae</taxon>
    </lineage>
</organism>
<evidence type="ECO:0000313" key="2">
    <source>
        <dbReference type="Proteomes" id="UP000294927"/>
    </source>
</evidence>
<dbReference type="AlphaFoldDB" id="A0A4R7VXE3"/>
<comment type="caution">
    <text evidence="1">The sequence shown here is derived from an EMBL/GenBank/DDBJ whole genome shotgun (WGS) entry which is preliminary data.</text>
</comment>
<protein>
    <submittedName>
        <fullName evidence="1">Uncharacterized protein</fullName>
    </submittedName>
</protein>